<dbReference type="GO" id="GO:0008168">
    <property type="term" value="F:methyltransferase activity"/>
    <property type="evidence" value="ECO:0007669"/>
    <property type="project" value="UniProtKB-KW"/>
</dbReference>
<comment type="caution">
    <text evidence="1">The sequence shown here is derived from an EMBL/GenBank/DDBJ whole genome shotgun (WGS) entry which is preliminary data.</text>
</comment>
<accession>A0A3D2SEP3</accession>
<dbReference type="InterPro" id="IPR029063">
    <property type="entry name" value="SAM-dependent_MTases_sf"/>
</dbReference>
<keyword evidence="1" id="KW-0808">Transferase</keyword>
<name>A0A3D2SEP3_9BACE</name>
<dbReference type="Gene3D" id="3.40.50.150">
    <property type="entry name" value="Vaccinia Virus protein VP39"/>
    <property type="match status" value="1"/>
</dbReference>
<gene>
    <name evidence="1" type="ORF">DHW31_08105</name>
</gene>
<reference evidence="1 2" key="1">
    <citation type="journal article" date="2018" name="Nat. Biotechnol.">
        <title>A standardized bacterial taxonomy based on genome phylogeny substantially revises the tree of life.</title>
        <authorList>
            <person name="Parks D.H."/>
            <person name="Chuvochina M."/>
            <person name="Waite D.W."/>
            <person name="Rinke C."/>
            <person name="Skarshewski A."/>
            <person name="Chaumeil P.A."/>
            <person name="Hugenholtz P."/>
        </authorList>
    </citation>
    <scope>NUCLEOTIDE SEQUENCE [LARGE SCALE GENOMIC DNA]</scope>
    <source>
        <strain evidence="1">UBA9667</strain>
    </source>
</reference>
<dbReference type="Proteomes" id="UP000263098">
    <property type="component" value="Unassembled WGS sequence"/>
</dbReference>
<evidence type="ECO:0000313" key="1">
    <source>
        <dbReference type="EMBL" id="HCK24725.1"/>
    </source>
</evidence>
<sequence>MPKRTANSPNRAYTRITNFYDDVLTARKWWSRLYMNWIWKVDDNLVAKEVLEMLPDDFEGEILDVPVGTAVFTAEKFRNMRNAKILGVDFSQEMLDIAN</sequence>
<dbReference type="SUPFAM" id="SSF53335">
    <property type="entry name" value="S-adenosyl-L-methionine-dependent methyltransferases"/>
    <property type="match status" value="1"/>
</dbReference>
<dbReference type="AlphaFoldDB" id="A0A3D2SEP3"/>
<protein>
    <submittedName>
        <fullName evidence="1">Ubiquinone biosynthesis methyltransferase UbiE</fullName>
    </submittedName>
</protein>
<dbReference type="EMBL" id="DPVG01000292">
    <property type="protein sequence ID" value="HCK24725.1"/>
    <property type="molecule type" value="Genomic_DNA"/>
</dbReference>
<feature type="non-terminal residue" evidence="1">
    <location>
        <position position="99"/>
    </location>
</feature>
<dbReference type="GO" id="GO:0032259">
    <property type="term" value="P:methylation"/>
    <property type="evidence" value="ECO:0007669"/>
    <property type="project" value="UniProtKB-KW"/>
</dbReference>
<keyword evidence="1" id="KW-0489">Methyltransferase</keyword>
<proteinExistence type="predicted"/>
<evidence type="ECO:0000313" key="2">
    <source>
        <dbReference type="Proteomes" id="UP000263098"/>
    </source>
</evidence>
<organism evidence="1 2">
    <name type="scientific">Bacteroides graminisolvens</name>
    <dbReference type="NCBI Taxonomy" id="477666"/>
    <lineage>
        <taxon>Bacteria</taxon>
        <taxon>Pseudomonadati</taxon>
        <taxon>Bacteroidota</taxon>
        <taxon>Bacteroidia</taxon>
        <taxon>Bacteroidales</taxon>
        <taxon>Bacteroidaceae</taxon>
        <taxon>Bacteroides</taxon>
    </lineage>
</organism>
<keyword evidence="1" id="KW-0830">Ubiquinone</keyword>